<organism evidence="8 9">
    <name type="scientific">Candidatus Roizmanbacteria bacterium CG10_big_fil_rev_8_21_14_0_10_39_6</name>
    <dbReference type="NCBI Taxonomy" id="1974853"/>
    <lineage>
        <taxon>Bacteria</taxon>
        <taxon>Candidatus Roizmaniibacteriota</taxon>
    </lineage>
</organism>
<evidence type="ECO:0000256" key="7">
    <source>
        <dbReference type="SAM" id="MobiDB-lite"/>
    </source>
</evidence>
<sequence length="78" mass="9179">MPNIASAKKKQRQDKKRLAMNKTRQKKMRDSTQLFLKKKTKEALKKAISYIDKASKNNIIHKNKANRLKSRISKLLKK</sequence>
<reference evidence="9" key="1">
    <citation type="submission" date="2017-09" db="EMBL/GenBank/DDBJ databases">
        <title>Depth-based differentiation of microbial function through sediment-hosted aquifers and enrichment of novel symbionts in the deep terrestrial subsurface.</title>
        <authorList>
            <person name="Probst A.J."/>
            <person name="Ladd B."/>
            <person name="Jarett J.K."/>
            <person name="Geller-Mcgrath D.E."/>
            <person name="Sieber C.M.K."/>
            <person name="Emerson J.B."/>
            <person name="Anantharaman K."/>
            <person name="Thomas B.C."/>
            <person name="Malmstrom R."/>
            <person name="Stieglmeier M."/>
            <person name="Klingl A."/>
            <person name="Woyke T."/>
            <person name="Ryan C.M."/>
            <person name="Banfield J.F."/>
        </authorList>
    </citation>
    <scope>NUCLEOTIDE SEQUENCE [LARGE SCALE GENOMIC DNA]</scope>
</reference>
<dbReference type="SUPFAM" id="SSF46992">
    <property type="entry name" value="Ribosomal protein S20"/>
    <property type="match status" value="1"/>
</dbReference>
<dbReference type="GO" id="GO:0006412">
    <property type="term" value="P:translation"/>
    <property type="evidence" value="ECO:0007669"/>
    <property type="project" value="UniProtKB-UniRule"/>
</dbReference>
<comment type="similarity">
    <text evidence="6">Belongs to the bacterial ribosomal protein bS20 family.</text>
</comment>
<evidence type="ECO:0000256" key="5">
    <source>
        <dbReference type="ARBA" id="ARBA00035136"/>
    </source>
</evidence>
<dbReference type="GO" id="GO:0005840">
    <property type="term" value="C:ribosome"/>
    <property type="evidence" value="ECO:0007669"/>
    <property type="project" value="UniProtKB-KW"/>
</dbReference>
<evidence type="ECO:0000256" key="6">
    <source>
        <dbReference type="HAMAP-Rule" id="MF_00500"/>
    </source>
</evidence>
<evidence type="ECO:0000256" key="4">
    <source>
        <dbReference type="ARBA" id="ARBA00023274"/>
    </source>
</evidence>
<protein>
    <recommendedName>
        <fullName evidence="5 6">Small ribosomal subunit protein bS20</fullName>
    </recommendedName>
</protein>
<feature type="region of interest" description="Disordered" evidence="7">
    <location>
        <begin position="1"/>
        <end position="31"/>
    </location>
</feature>
<dbReference type="GO" id="GO:0019843">
    <property type="term" value="F:rRNA binding"/>
    <property type="evidence" value="ECO:0007669"/>
    <property type="project" value="UniProtKB-UniRule"/>
</dbReference>
<dbReference type="InterPro" id="IPR002583">
    <property type="entry name" value="Ribosomal_bS20"/>
</dbReference>
<dbReference type="HAMAP" id="MF_00500">
    <property type="entry name" value="Ribosomal_bS20"/>
    <property type="match status" value="1"/>
</dbReference>
<dbReference type="Pfam" id="PF01649">
    <property type="entry name" value="Ribosomal_S20p"/>
    <property type="match status" value="1"/>
</dbReference>
<comment type="function">
    <text evidence="6">Binds directly to 16S ribosomal RNA.</text>
</comment>
<keyword evidence="3 6" id="KW-0689">Ribosomal protein</keyword>
<dbReference type="NCBIfam" id="TIGR00029">
    <property type="entry name" value="S20"/>
    <property type="match status" value="1"/>
</dbReference>
<evidence type="ECO:0000313" key="9">
    <source>
        <dbReference type="Proteomes" id="UP000229554"/>
    </source>
</evidence>
<accession>A0A2M8KRC5</accession>
<dbReference type="InterPro" id="IPR036510">
    <property type="entry name" value="Ribosomal_bS20_sf"/>
</dbReference>
<dbReference type="GO" id="GO:0003735">
    <property type="term" value="F:structural constituent of ribosome"/>
    <property type="evidence" value="ECO:0007669"/>
    <property type="project" value="InterPro"/>
</dbReference>
<dbReference type="AlphaFoldDB" id="A0A2M8KRC5"/>
<dbReference type="GO" id="GO:1990904">
    <property type="term" value="C:ribonucleoprotein complex"/>
    <property type="evidence" value="ECO:0007669"/>
    <property type="project" value="UniProtKB-KW"/>
</dbReference>
<evidence type="ECO:0000256" key="2">
    <source>
        <dbReference type="ARBA" id="ARBA00022884"/>
    </source>
</evidence>
<keyword evidence="1 6" id="KW-0699">rRNA-binding</keyword>
<keyword evidence="4 6" id="KW-0687">Ribonucleoprotein</keyword>
<name>A0A2M8KRC5_9BACT</name>
<keyword evidence="2 6" id="KW-0694">RNA-binding</keyword>
<gene>
    <name evidence="6" type="primary">rpsT</name>
    <name evidence="8" type="ORF">COU88_04820</name>
</gene>
<dbReference type="Gene3D" id="1.20.58.110">
    <property type="entry name" value="Ribosomal protein S20"/>
    <property type="match status" value="1"/>
</dbReference>
<evidence type="ECO:0000256" key="1">
    <source>
        <dbReference type="ARBA" id="ARBA00022730"/>
    </source>
</evidence>
<dbReference type="EMBL" id="PFED01000197">
    <property type="protein sequence ID" value="PJE62467.1"/>
    <property type="molecule type" value="Genomic_DNA"/>
</dbReference>
<dbReference type="Proteomes" id="UP000229554">
    <property type="component" value="Unassembled WGS sequence"/>
</dbReference>
<proteinExistence type="inferred from homology"/>
<evidence type="ECO:0000256" key="3">
    <source>
        <dbReference type="ARBA" id="ARBA00022980"/>
    </source>
</evidence>
<feature type="compositionally biased region" description="Basic residues" evidence="7">
    <location>
        <begin position="7"/>
        <end position="27"/>
    </location>
</feature>
<evidence type="ECO:0000313" key="8">
    <source>
        <dbReference type="EMBL" id="PJE62467.1"/>
    </source>
</evidence>
<comment type="caution">
    <text evidence="8">The sequence shown here is derived from an EMBL/GenBank/DDBJ whole genome shotgun (WGS) entry which is preliminary data.</text>
</comment>